<dbReference type="GO" id="GO:0016491">
    <property type="term" value="F:oxidoreductase activity"/>
    <property type="evidence" value="ECO:0007669"/>
    <property type="project" value="UniProtKB-KW"/>
</dbReference>
<accession>A0A850EY23</accession>
<dbReference type="InterPro" id="IPR050416">
    <property type="entry name" value="FAD-linked_Oxidoreductase"/>
</dbReference>
<gene>
    <name evidence="7" type="ORF">HPT30_29475</name>
</gene>
<dbReference type="InterPro" id="IPR016166">
    <property type="entry name" value="FAD-bd_PCMH"/>
</dbReference>
<dbReference type="Proteomes" id="UP000564806">
    <property type="component" value="Unassembled WGS sequence"/>
</dbReference>
<keyword evidence="3" id="KW-0285">Flavoprotein</keyword>
<reference evidence="7" key="1">
    <citation type="submission" date="2020-06" db="EMBL/GenBank/DDBJ databases">
        <title>Paenibacillus sp. nov., isolated from soil.</title>
        <authorList>
            <person name="Seo Y.L."/>
        </authorList>
    </citation>
    <scope>NUCLEOTIDE SEQUENCE [LARGE SCALE GENOMIC DNA]</scope>
    <source>
        <strain evidence="7">JW14</strain>
    </source>
</reference>
<comment type="similarity">
    <text evidence="2">Belongs to the oxygen-dependent FAD-linked oxidoreductase family.</text>
</comment>
<evidence type="ECO:0000259" key="6">
    <source>
        <dbReference type="PROSITE" id="PS51387"/>
    </source>
</evidence>
<name>A0A850EY23_9BACL</name>
<evidence type="ECO:0000256" key="4">
    <source>
        <dbReference type="ARBA" id="ARBA00022827"/>
    </source>
</evidence>
<dbReference type="InterPro" id="IPR016167">
    <property type="entry name" value="FAD-bd_PCMH_sub1"/>
</dbReference>
<dbReference type="AlphaFoldDB" id="A0A850EY23"/>
<dbReference type="Gene3D" id="3.30.465.10">
    <property type="match status" value="1"/>
</dbReference>
<proteinExistence type="inferred from homology"/>
<dbReference type="InterPro" id="IPR006094">
    <property type="entry name" value="Oxid_FAD_bind_N"/>
</dbReference>
<keyword evidence="5" id="KW-0560">Oxidoreductase</keyword>
<dbReference type="PANTHER" id="PTHR42973">
    <property type="entry name" value="BINDING OXIDOREDUCTASE, PUTATIVE (AFU_ORTHOLOGUE AFUA_1G17690)-RELATED"/>
    <property type="match status" value="1"/>
</dbReference>
<dbReference type="EMBL" id="JABWCS010000221">
    <property type="protein sequence ID" value="NUU64494.1"/>
    <property type="molecule type" value="Genomic_DNA"/>
</dbReference>
<evidence type="ECO:0000313" key="7">
    <source>
        <dbReference type="EMBL" id="NUU64494.1"/>
    </source>
</evidence>
<keyword evidence="8" id="KW-1185">Reference proteome</keyword>
<sequence length="462" mass="51060">MKESFFSETVLKKLHDFAKTIKGTVLFKDHPEYDNYRNIWNLVIDAHPSCVIRVKDAQDVAAVLAFSKENRIPLVVRGVGHSLAGYSAGHDCLVIDLSALNRIDLDEESRIARIEPGATWGEVAEALQPYGLAITSGDNAGVGVGGLTQGSGMGFMVRKYGLTIDLLRSVELVTAEGSILHASQTENADLFWAIRGGAGNFGIVTALELEVHGGGELLGGFLFYEGANASELLEIGQLAAKAPEELTTIISIMTAPNFPFIPSAHHGKPILRVFFCYTGDLKEGEKVLAPFREIGTVIADSVGPKPYVDLIQNLGKQRFGYISRNLYLQSLNLQTAEALVKDIHEIQFPSFMGIQLRVLGGAMSRIPVDTTAFPHRDKPFFVWIQNLYMTKEQEEENRVLNHRVWKTLLPFAAGADVNFLGITEKDRLHDVYPAETLERLIQLKKQYDPENMFKSNLNICAD</sequence>
<evidence type="ECO:0000313" key="8">
    <source>
        <dbReference type="Proteomes" id="UP000564806"/>
    </source>
</evidence>
<dbReference type="Pfam" id="PF08031">
    <property type="entry name" value="BBE"/>
    <property type="match status" value="1"/>
</dbReference>
<dbReference type="Pfam" id="PF01565">
    <property type="entry name" value="FAD_binding_4"/>
    <property type="match status" value="1"/>
</dbReference>
<dbReference type="RefSeq" id="WP_175374793.1">
    <property type="nucleotide sequence ID" value="NZ_JABWCS010000221.1"/>
</dbReference>
<dbReference type="Gene3D" id="3.40.462.20">
    <property type="match status" value="1"/>
</dbReference>
<organism evidence="7 8">
    <name type="scientific">Paenibacillus agri</name>
    <dbReference type="NCBI Taxonomy" id="2744309"/>
    <lineage>
        <taxon>Bacteria</taxon>
        <taxon>Bacillati</taxon>
        <taxon>Bacillota</taxon>
        <taxon>Bacilli</taxon>
        <taxon>Bacillales</taxon>
        <taxon>Paenibacillaceae</taxon>
        <taxon>Paenibacillus</taxon>
    </lineage>
</organism>
<comment type="cofactor">
    <cofactor evidence="1">
        <name>FAD</name>
        <dbReference type="ChEBI" id="CHEBI:57692"/>
    </cofactor>
</comment>
<dbReference type="Gene3D" id="3.30.43.10">
    <property type="entry name" value="Uridine Diphospho-n-acetylenolpyruvylglucosamine Reductase, domain 2"/>
    <property type="match status" value="1"/>
</dbReference>
<dbReference type="PANTHER" id="PTHR42973:SF39">
    <property type="entry name" value="FAD-BINDING PCMH-TYPE DOMAIN-CONTAINING PROTEIN"/>
    <property type="match status" value="1"/>
</dbReference>
<dbReference type="GO" id="GO:0071949">
    <property type="term" value="F:FAD binding"/>
    <property type="evidence" value="ECO:0007669"/>
    <property type="project" value="InterPro"/>
</dbReference>
<feature type="domain" description="FAD-binding PCMH-type" evidence="6">
    <location>
        <begin position="44"/>
        <end position="214"/>
    </location>
</feature>
<evidence type="ECO:0000256" key="3">
    <source>
        <dbReference type="ARBA" id="ARBA00022630"/>
    </source>
</evidence>
<evidence type="ECO:0000256" key="2">
    <source>
        <dbReference type="ARBA" id="ARBA00005466"/>
    </source>
</evidence>
<dbReference type="InterPro" id="IPR016169">
    <property type="entry name" value="FAD-bd_PCMH_sub2"/>
</dbReference>
<dbReference type="SUPFAM" id="SSF56176">
    <property type="entry name" value="FAD-binding/transporter-associated domain-like"/>
    <property type="match status" value="1"/>
</dbReference>
<dbReference type="PROSITE" id="PS51387">
    <property type="entry name" value="FAD_PCMH"/>
    <property type="match status" value="1"/>
</dbReference>
<protein>
    <submittedName>
        <fullName evidence="7">FAD-binding oxidoreductase</fullName>
    </submittedName>
</protein>
<dbReference type="InterPro" id="IPR036318">
    <property type="entry name" value="FAD-bd_PCMH-like_sf"/>
</dbReference>
<keyword evidence="4" id="KW-0274">FAD</keyword>
<comment type="caution">
    <text evidence="7">The sequence shown here is derived from an EMBL/GenBank/DDBJ whole genome shotgun (WGS) entry which is preliminary data.</text>
</comment>
<evidence type="ECO:0000256" key="1">
    <source>
        <dbReference type="ARBA" id="ARBA00001974"/>
    </source>
</evidence>
<dbReference type="InterPro" id="IPR012951">
    <property type="entry name" value="BBE"/>
</dbReference>
<evidence type="ECO:0000256" key="5">
    <source>
        <dbReference type="ARBA" id="ARBA00023002"/>
    </source>
</evidence>